<feature type="region of interest" description="Disordered" evidence="1">
    <location>
        <begin position="34"/>
        <end position="63"/>
    </location>
</feature>
<sequence>MESAIEDWPNNYVSPLAVKFPPISPTDLYYKGRKRIRSPSEERLHSSVAASAYTRDEPEQKRKQELTRKLMREALKVKQPATPSGGHDVIELDDDGDENDVPAGRLTVVQPVNLPERPVVVIDSDDEEPGNQRSFVPPYQQIVLSKPVGEFLMKDFLVREDKFKSELPQLTDGLMNCELDRTIPIVDCQRFWNGFIRKRPTPMATSSTLVPQIRSQISSFIR</sequence>
<name>A0A7J0F8L0_9ERIC</name>
<accession>A0A7J0F8L0</accession>
<keyword evidence="3" id="KW-1185">Reference proteome</keyword>
<feature type="compositionally biased region" description="Basic and acidic residues" evidence="1">
    <location>
        <begin position="54"/>
        <end position="63"/>
    </location>
</feature>
<dbReference type="OrthoDB" id="9900844at2759"/>
<evidence type="ECO:0000313" key="2">
    <source>
        <dbReference type="EMBL" id="GFY94981.1"/>
    </source>
</evidence>
<evidence type="ECO:0000256" key="1">
    <source>
        <dbReference type="SAM" id="MobiDB-lite"/>
    </source>
</evidence>
<dbReference type="AlphaFoldDB" id="A0A7J0F8L0"/>
<dbReference type="EMBL" id="BJWL01000010">
    <property type="protein sequence ID" value="GFY94981.1"/>
    <property type="molecule type" value="Genomic_DNA"/>
</dbReference>
<organism evidence="2 3">
    <name type="scientific">Actinidia rufa</name>
    <dbReference type="NCBI Taxonomy" id="165716"/>
    <lineage>
        <taxon>Eukaryota</taxon>
        <taxon>Viridiplantae</taxon>
        <taxon>Streptophyta</taxon>
        <taxon>Embryophyta</taxon>
        <taxon>Tracheophyta</taxon>
        <taxon>Spermatophyta</taxon>
        <taxon>Magnoliopsida</taxon>
        <taxon>eudicotyledons</taxon>
        <taxon>Gunneridae</taxon>
        <taxon>Pentapetalae</taxon>
        <taxon>asterids</taxon>
        <taxon>Ericales</taxon>
        <taxon>Actinidiaceae</taxon>
        <taxon>Actinidia</taxon>
    </lineage>
</organism>
<evidence type="ECO:0000313" key="3">
    <source>
        <dbReference type="Proteomes" id="UP000585474"/>
    </source>
</evidence>
<proteinExistence type="predicted"/>
<comment type="caution">
    <text evidence="2">The sequence shown here is derived from an EMBL/GenBank/DDBJ whole genome shotgun (WGS) entry which is preliminary data.</text>
</comment>
<reference evidence="2 3" key="1">
    <citation type="submission" date="2019-07" db="EMBL/GenBank/DDBJ databases">
        <title>De Novo Assembly of kiwifruit Actinidia rufa.</title>
        <authorList>
            <person name="Sugita-Konishi S."/>
            <person name="Sato K."/>
            <person name="Mori E."/>
            <person name="Abe Y."/>
            <person name="Kisaki G."/>
            <person name="Hamano K."/>
            <person name="Suezawa K."/>
            <person name="Otani M."/>
            <person name="Fukuda T."/>
            <person name="Manabe T."/>
            <person name="Gomi K."/>
            <person name="Tabuchi M."/>
            <person name="Akimitsu K."/>
            <person name="Kataoka I."/>
        </authorList>
    </citation>
    <scope>NUCLEOTIDE SEQUENCE [LARGE SCALE GENOMIC DNA]</scope>
    <source>
        <strain evidence="3">cv. Fuchu</strain>
    </source>
</reference>
<dbReference type="Proteomes" id="UP000585474">
    <property type="component" value="Unassembled WGS sequence"/>
</dbReference>
<gene>
    <name evidence="2" type="ORF">Acr_10g0003660</name>
</gene>
<protein>
    <submittedName>
        <fullName evidence="2">Uncharacterized protein</fullName>
    </submittedName>
</protein>